<sequence>MSTAAPIMRFSTSRRNHNLKRHRRTDIQLVSERPGGDNDSYACYVSDSNDHLHRGRNGCERMQKLRYHQHHGASPSCHPGVAGRRRSMHRRYEDFNRQRRHRLRLVS</sequence>
<dbReference type="EMBL" id="CCKQ01005965">
    <property type="protein sequence ID" value="CDW77240.1"/>
    <property type="molecule type" value="Genomic_DNA"/>
</dbReference>
<dbReference type="AlphaFoldDB" id="A0A078A4P4"/>
<accession>A0A078A4P4</accession>
<evidence type="ECO:0000313" key="2">
    <source>
        <dbReference type="EMBL" id="CDW77240.1"/>
    </source>
</evidence>
<proteinExistence type="predicted"/>
<organism evidence="2 3">
    <name type="scientific">Stylonychia lemnae</name>
    <name type="common">Ciliate</name>
    <dbReference type="NCBI Taxonomy" id="5949"/>
    <lineage>
        <taxon>Eukaryota</taxon>
        <taxon>Sar</taxon>
        <taxon>Alveolata</taxon>
        <taxon>Ciliophora</taxon>
        <taxon>Intramacronucleata</taxon>
        <taxon>Spirotrichea</taxon>
        <taxon>Stichotrichia</taxon>
        <taxon>Sporadotrichida</taxon>
        <taxon>Oxytrichidae</taxon>
        <taxon>Stylonychinae</taxon>
        <taxon>Stylonychia</taxon>
    </lineage>
</organism>
<feature type="compositionally biased region" description="Basic residues" evidence="1">
    <location>
        <begin position="98"/>
        <end position="107"/>
    </location>
</feature>
<feature type="region of interest" description="Disordered" evidence="1">
    <location>
        <begin position="70"/>
        <end position="107"/>
    </location>
</feature>
<evidence type="ECO:0000256" key="1">
    <source>
        <dbReference type="SAM" id="MobiDB-lite"/>
    </source>
</evidence>
<dbReference type="InParanoid" id="A0A078A4P4"/>
<name>A0A078A4P4_STYLE</name>
<protein>
    <submittedName>
        <fullName evidence="2">Uncharacterized protein</fullName>
    </submittedName>
</protein>
<dbReference type="Proteomes" id="UP000039865">
    <property type="component" value="Unassembled WGS sequence"/>
</dbReference>
<reference evidence="2 3" key="1">
    <citation type="submission" date="2014-06" db="EMBL/GenBank/DDBJ databases">
        <authorList>
            <person name="Swart Estienne"/>
        </authorList>
    </citation>
    <scope>NUCLEOTIDE SEQUENCE [LARGE SCALE GENOMIC DNA]</scope>
    <source>
        <strain evidence="2 3">130c</strain>
    </source>
</reference>
<gene>
    <name evidence="2" type="primary">Contig4281.g4588</name>
    <name evidence="2" type="ORF">STYLEM_6200</name>
</gene>
<keyword evidence="3" id="KW-1185">Reference proteome</keyword>
<evidence type="ECO:0000313" key="3">
    <source>
        <dbReference type="Proteomes" id="UP000039865"/>
    </source>
</evidence>